<evidence type="ECO:0000313" key="3">
    <source>
        <dbReference type="Proteomes" id="UP000064967"/>
    </source>
</evidence>
<gene>
    <name evidence="2" type="ORF">AKJ09_00469</name>
</gene>
<dbReference type="STRING" id="1391654.AKJ09_00469"/>
<dbReference type="KEGG" id="llu:AKJ09_00469"/>
<feature type="region of interest" description="Disordered" evidence="1">
    <location>
        <begin position="21"/>
        <end position="49"/>
    </location>
</feature>
<dbReference type="AlphaFoldDB" id="A0A0K1PJV9"/>
<evidence type="ECO:0000313" key="2">
    <source>
        <dbReference type="EMBL" id="AKU93805.1"/>
    </source>
</evidence>
<name>A0A0K1PJV9_9BACT</name>
<protein>
    <submittedName>
        <fullName evidence="2">Uncharacterized protein</fullName>
    </submittedName>
</protein>
<proteinExistence type="predicted"/>
<organism evidence="2 3">
    <name type="scientific">Labilithrix luteola</name>
    <dbReference type="NCBI Taxonomy" id="1391654"/>
    <lineage>
        <taxon>Bacteria</taxon>
        <taxon>Pseudomonadati</taxon>
        <taxon>Myxococcota</taxon>
        <taxon>Polyangia</taxon>
        <taxon>Polyangiales</taxon>
        <taxon>Labilitrichaceae</taxon>
        <taxon>Labilithrix</taxon>
    </lineage>
</organism>
<dbReference type="EMBL" id="CP012333">
    <property type="protein sequence ID" value="AKU93805.1"/>
    <property type="molecule type" value="Genomic_DNA"/>
</dbReference>
<keyword evidence="3" id="KW-1185">Reference proteome</keyword>
<dbReference type="RefSeq" id="WP_146645501.1">
    <property type="nucleotide sequence ID" value="NZ_CP012333.1"/>
</dbReference>
<dbReference type="Proteomes" id="UP000064967">
    <property type="component" value="Chromosome"/>
</dbReference>
<accession>A0A0K1PJV9</accession>
<sequence>MKHSLVLALCLMGCTGRASLGDQGTSSDPLSAEPSDGGGVSEPDDAGTPIASTDVEFIELVDPQAPWQVVHIDANCHVTDGSGLDAQGDPSRCGELFAFAVEADPTKYGCGRGCFPVEMCTGTVRMHLRDGRDFVRRDDDADRCLVALPGIPTEKAALGAWYSAGGGGPDNGAFTGWRDAGGGGT</sequence>
<reference evidence="2 3" key="1">
    <citation type="submission" date="2015-08" db="EMBL/GenBank/DDBJ databases">
        <authorList>
            <person name="Babu N.S."/>
            <person name="Beckwith C.J."/>
            <person name="Beseler K.G."/>
            <person name="Brison A."/>
            <person name="Carone J.V."/>
            <person name="Caskin T.P."/>
            <person name="Diamond M."/>
            <person name="Durham M.E."/>
            <person name="Foxe J.M."/>
            <person name="Go M."/>
            <person name="Henderson B.A."/>
            <person name="Jones I.B."/>
            <person name="McGettigan J.A."/>
            <person name="Micheletti S.J."/>
            <person name="Nasrallah M.E."/>
            <person name="Ortiz D."/>
            <person name="Piller C.R."/>
            <person name="Privatt S.R."/>
            <person name="Schneider S.L."/>
            <person name="Sharp S."/>
            <person name="Smith T.C."/>
            <person name="Stanton J.D."/>
            <person name="Ullery H.E."/>
            <person name="Wilson R.J."/>
            <person name="Serrano M.G."/>
            <person name="Buck G."/>
            <person name="Lee V."/>
            <person name="Wang Y."/>
            <person name="Carvalho R."/>
            <person name="Voegtly L."/>
            <person name="Shi R."/>
            <person name="Duckworth R."/>
            <person name="Johnson A."/>
            <person name="Loviza R."/>
            <person name="Walstead R."/>
            <person name="Shah Z."/>
            <person name="Kiflezghi M."/>
            <person name="Wade K."/>
            <person name="Ball S.L."/>
            <person name="Bradley K.W."/>
            <person name="Asai D.J."/>
            <person name="Bowman C.A."/>
            <person name="Russell D.A."/>
            <person name="Pope W.H."/>
            <person name="Jacobs-Sera D."/>
            <person name="Hendrix R.W."/>
            <person name="Hatfull G.F."/>
        </authorList>
    </citation>
    <scope>NUCLEOTIDE SEQUENCE [LARGE SCALE GENOMIC DNA]</scope>
    <source>
        <strain evidence="2 3">DSM 27648</strain>
    </source>
</reference>
<evidence type="ECO:0000256" key="1">
    <source>
        <dbReference type="SAM" id="MobiDB-lite"/>
    </source>
</evidence>